<protein>
    <submittedName>
        <fullName evidence="1">Uncharacterized protein</fullName>
    </submittedName>
</protein>
<dbReference type="RefSeq" id="XP_002951553.1">
    <property type="nucleotide sequence ID" value="XM_002951507.1"/>
</dbReference>
<proteinExistence type="predicted"/>
<dbReference type="Proteomes" id="UP000001058">
    <property type="component" value="Unassembled WGS sequence"/>
</dbReference>
<dbReference type="KEGG" id="vcn:VOLCADRAFT_92166"/>
<evidence type="ECO:0000313" key="2">
    <source>
        <dbReference type="Proteomes" id="UP000001058"/>
    </source>
</evidence>
<dbReference type="GeneID" id="9615719"/>
<accession>D8TYS7</accession>
<sequence>MNCFNSTINSADKLRKGNRCTPYDVAHLYKAMQDQGVLIKDVYLAPGMTVLMIINILAPPRVADGALAIVQDISKSWLTLHILDSETVIRLPQICKIIMLAPLPVMAHPRSHLTNPHSIDVTLTAHHAADAMGIPVQDYVALASIFLHRLAVQQVATITTETWTMTDCSIKKITSTSCPSCRTEDAQSSLLNGDSIRTVFSGETGDGQATSSFALAWNEHVRNRPDDGKTSMPKQACQLMICYGIAKLGATCYADQTERTTTTAALFDKCRLAFCDVISAHFTWLHIVGFVHLWQILCLEQASVLRDQLIPNRLFCCLFVRSMAPWPLGPTMAGVMLSWMPTTHRRWKSTLCRGMGCGRSTGYSWNPSPWLMEPRHQMEARVGQWCAIPGLAVRLMGWLHPS</sequence>
<keyword evidence="2" id="KW-1185">Reference proteome</keyword>
<evidence type="ECO:0000313" key="1">
    <source>
        <dbReference type="EMBL" id="EFJ47364.1"/>
    </source>
</evidence>
<organism evidence="2">
    <name type="scientific">Volvox carteri f. nagariensis</name>
    <dbReference type="NCBI Taxonomy" id="3068"/>
    <lineage>
        <taxon>Eukaryota</taxon>
        <taxon>Viridiplantae</taxon>
        <taxon>Chlorophyta</taxon>
        <taxon>core chlorophytes</taxon>
        <taxon>Chlorophyceae</taxon>
        <taxon>CS clade</taxon>
        <taxon>Chlamydomonadales</taxon>
        <taxon>Volvocaceae</taxon>
        <taxon>Volvox</taxon>
    </lineage>
</organism>
<name>D8TYS7_VOLCA</name>
<reference evidence="1 2" key="1">
    <citation type="journal article" date="2010" name="Science">
        <title>Genomic analysis of organismal complexity in the multicellular green alga Volvox carteri.</title>
        <authorList>
            <person name="Prochnik S.E."/>
            <person name="Umen J."/>
            <person name="Nedelcu A.M."/>
            <person name="Hallmann A."/>
            <person name="Miller S.M."/>
            <person name="Nishii I."/>
            <person name="Ferris P."/>
            <person name="Kuo A."/>
            <person name="Mitros T."/>
            <person name="Fritz-Laylin L.K."/>
            <person name="Hellsten U."/>
            <person name="Chapman J."/>
            <person name="Simakov O."/>
            <person name="Rensing S.A."/>
            <person name="Terry A."/>
            <person name="Pangilinan J."/>
            <person name="Kapitonov V."/>
            <person name="Jurka J."/>
            <person name="Salamov A."/>
            <person name="Shapiro H."/>
            <person name="Schmutz J."/>
            <person name="Grimwood J."/>
            <person name="Lindquist E."/>
            <person name="Lucas S."/>
            <person name="Grigoriev I.V."/>
            <person name="Schmitt R."/>
            <person name="Kirk D."/>
            <person name="Rokhsar D.S."/>
        </authorList>
    </citation>
    <scope>NUCLEOTIDE SEQUENCE [LARGE SCALE GENOMIC DNA]</scope>
    <source>
        <strain evidence="2">f. Nagariensis / Eve</strain>
    </source>
</reference>
<dbReference type="AlphaFoldDB" id="D8TYS7"/>
<dbReference type="InParanoid" id="D8TYS7"/>
<gene>
    <name evidence="1" type="ORF">VOLCADRAFT_92166</name>
</gene>
<dbReference type="EMBL" id="GL378345">
    <property type="protein sequence ID" value="EFJ47364.1"/>
    <property type="molecule type" value="Genomic_DNA"/>
</dbReference>